<keyword evidence="1" id="KW-0238">DNA-binding</keyword>
<dbReference type="EMBL" id="FMUR01000004">
    <property type="protein sequence ID" value="SCX83360.1"/>
    <property type="molecule type" value="Genomic_DNA"/>
</dbReference>
<dbReference type="GO" id="GO:0003677">
    <property type="term" value="F:DNA binding"/>
    <property type="evidence" value="ECO:0007669"/>
    <property type="project" value="UniProtKB-KW"/>
</dbReference>
<dbReference type="Pfam" id="PF02583">
    <property type="entry name" value="Trns_repr_metal"/>
    <property type="match status" value="1"/>
</dbReference>
<dbReference type="RefSeq" id="WP_026515425.1">
    <property type="nucleotide sequence ID" value="NZ_FMUR01000004.1"/>
</dbReference>
<dbReference type="GO" id="GO:0046872">
    <property type="term" value="F:metal ion binding"/>
    <property type="evidence" value="ECO:0007669"/>
    <property type="project" value="InterPro"/>
</dbReference>
<dbReference type="PANTHER" id="PTHR33677:SF3">
    <property type="entry name" value="COPPER-SENSING TRANSCRIPTIONAL REPRESSOR RICR"/>
    <property type="match status" value="1"/>
</dbReference>
<protein>
    <submittedName>
        <fullName evidence="1">DNA-binding transcriptional regulator, FrmR family</fullName>
    </submittedName>
</protein>
<evidence type="ECO:0000313" key="2">
    <source>
        <dbReference type="Proteomes" id="UP000183047"/>
    </source>
</evidence>
<proteinExistence type="predicted"/>
<evidence type="ECO:0000313" key="1">
    <source>
        <dbReference type="EMBL" id="SCX83360.1"/>
    </source>
</evidence>
<sequence>MSSHTHKHHHDPEKMKAIVNRLSKAIGHLESVKRMVEDDRDCTEVLVQLAAVRAAINGAGKEILKEHISHCIVHAVSDGDEEAIVELNDAIEKFMK</sequence>
<organism evidence="1 2">
    <name type="scientific">Butyrivibrio hungatei</name>
    <dbReference type="NCBI Taxonomy" id="185008"/>
    <lineage>
        <taxon>Bacteria</taxon>
        <taxon>Bacillati</taxon>
        <taxon>Bacillota</taxon>
        <taxon>Clostridia</taxon>
        <taxon>Lachnospirales</taxon>
        <taxon>Lachnospiraceae</taxon>
        <taxon>Butyrivibrio</taxon>
    </lineage>
</organism>
<dbReference type="STRING" id="185008.bhn_I1401"/>
<dbReference type="Gene3D" id="1.20.58.1000">
    <property type="entry name" value="Metal-sensitive repressor, helix protomer"/>
    <property type="match status" value="1"/>
</dbReference>
<dbReference type="PANTHER" id="PTHR33677">
    <property type="entry name" value="TRANSCRIPTIONAL REPRESSOR FRMR-RELATED"/>
    <property type="match status" value="1"/>
</dbReference>
<dbReference type="GO" id="GO:0045892">
    <property type="term" value="P:negative regulation of DNA-templated transcription"/>
    <property type="evidence" value="ECO:0007669"/>
    <property type="project" value="UniProtKB-ARBA"/>
</dbReference>
<name>A0A1G5AZU2_9FIRM</name>
<reference evidence="2" key="1">
    <citation type="submission" date="2016-10" db="EMBL/GenBank/DDBJ databases">
        <authorList>
            <person name="Varghese N."/>
            <person name="Submissions S."/>
        </authorList>
    </citation>
    <scope>NUCLEOTIDE SEQUENCE [LARGE SCALE GENOMIC DNA]</scope>
    <source>
        <strain evidence="2">XBD2006</strain>
    </source>
</reference>
<keyword evidence="2" id="KW-1185">Reference proteome</keyword>
<dbReference type="InterPro" id="IPR038390">
    <property type="entry name" value="Metal_Tscrpt_repr_sf"/>
</dbReference>
<accession>A0A1G5AZU2</accession>
<dbReference type="OrthoDB" id="9811244at2"/>
<gene>
    <name evidence="1" type="ORF">SAMN02910451_00454</name>
</gene>
<dbReference type="AlphaFoldDB" id="A0A1G5AZU2"/>
<dbReference type="CDD" id="cd10158">
    <property type="entry name" value="CsoR-like_DUF156_1"/>
    <property type="match status" value="1"/>
</dbReference>
<dbReference type="Proteomes" id="UP000183047">
    <property type="component" value="Unassembled WGS sequence"/>
</dbReference>
<dbReference type="InterPro" id="IPR003735">
    <property type="entry name" value="Metal_Tscrpt_repr"/>
</dbReference>